<protein>
    <submittedName>
        <fullName evidence="1">Uncharacterized protein</fullName>
    </submittedName>
</protein>
<dbReference type="AlphaFoldDB" id="A0A0U5H7M6"/>
<proteinExistence type="predicted"/>
<keyword evidence="2" id="KW-1185">Reference proteome</keyword>
<gene>
    <name evidence="1" type="ORF">ASPCAL13211</name>
</gene>
<evidence type="ECO:0000313" key="2">
    <source>
        <dbReference type="Proteomes" id="UP000054771"/>
    </source>
</evidence>
<dbReference type="EMBL" id="CDMC01000016">
    <property type="protein sequence ID" value="CEL10084.1"/>
    <property type="molecule type" value="Genomic_DNA"/>
</dbReference>
<organism evidence="1 2">
    <name type="scientific">Aspergillus calidoustus</name>
    <dbReference type="NCBI Taxonomy" id="454130"/>
    <lineage>
        <taxon>Eukaryota</taxon>
        <taxon>Fungi</taxon>
        <taxon>Dikarya</taxon>
        <taxon>Ascomycota</taxon>
        <taxon>Pezizomycotina</taxon>
        <taxon>Eurotiomycetes</taxon>
        <taxon>Eurotiomycetidae</taxon>
        <taxon>Eurotiales</taxon>
        <taxon>Aspergillaceae</taxon>
        <taxon>Aspergillus</taxon>
        <taxon>Aspergillus subgen. Nidulantes</taxon>
    </lineage>
</organism>
<name>A0A0U5H7M6_ASPCI</name>
<evidence type="ECO:0000313" key="1">
    <source>
        <dbReference type="EMBL" id="CEL10084.1"/>
    </source>
</evidence>
<accession>A0A0U5H7M6</accession>
<dbReference type="Proteomes" id="UP000054771">
    <property type="component" value="Unassembled WGS sequence"/>
</dbReference>
<reference evidence="2" key="1">
    <citation type="journal article" date="2016" name="Genome Announc.">
        <title>Draft genome sequences of fungus Aspergillus calidoustus.</title>
        <authorList>
            <person name="Horn F."/>
            <person name="Linde J."/>
            <person name="Mattern D.J."/>
            <person name="Walther G."/>
            <person name="Guthke R."/>
            <person name="Scherlach K."/>
            <person name="Martin K."/>
            <person name="Brakhage A.A."/>
            <person name="Petzke L."/>
            <person name="Valiante V."/>
        </authorList>
    </citation>
    <scope>NUCLEOTIDE SEQUENCE [LARGE SCALE GENOMIC DNA]</scope>
    <source>
        <strain evidence="2">SF006504</strain>
    </source>
</reference>
<sequence>MSRLKSLEPKYPIPRDTRTLAAGQNILGNGEEGLYRRCRFLHCKLIAAYAAHALIWPDGRRAKCLPDPCGMVDHGFSDDVLLPEYELLGYAADSPLTPWPVDIRKAYVSRDDKPHVFKPLTPHRLAPKELLRAELMIILGVMLRRMKVPSLERHRAIPP</sequence>